<dbReference type="InterPro" id="IPR027417">
    <property type="entry name" value="P-loop_NTPase"/>
</dbReference>
<dbReference type="InterPro" id="IPR017730">
    <property type="entry name" value="Chaperonin_ClpB"/>
</dbReference>
<dbReference type="PRINTS" id="PR00300">
    <property type="entry name" value="CLPPROTEASEA"/>
</dbReference>
<dbReference type="PANTHER" id="PTHR11638">
    <property type="entry name" value="ATP-DEPENDENT CLP PROTEASE"/>
    <property type="match status" value="1"/>
</dbReference>
<keyword evidence="5" id="KW-0143">Chaperone</keyword>
<dbReference type="Gene3D" id="1.10.8.60">
    <property type="match status" value="1"/>
</dbReference>
<evidence type="ECO:0000256" key="5">
    <source>
        <dbReference type="ARBA" id="ARBA00023186"/>
    </source>
</evidence>
<dbReference type="InterPro" id="IPR001270">
    <property type="entry name" value="ClpA/B"/>
</dbReference>
<dbReference type="Pfam" id="PF17871">
    <property type="entry name" value="AAA_lid_9"/>
    <property type="match status" value="1"/>
</dbReference>
<dbReference type="SMART" id="SM00382">
    <property type="entry name" value="AAA"/>
    <property type="match status" value="2"/>
</dbReference>
<dbReference type="GO" id="GO:0034605">
    <property type="term" value="P:cellular response to heat"/>
    <property type="evidence" value="ECO:0007669"/>
    <property type="project" value="TreeGrafter"/>
</dbReference>
<comment type="similarity">
    <text evidence="1">Belongs to the ClpA/ClpB family.</text>
</comment>
<evidence type="ECO:0000259" key="7">
    <source>
        <dbReference type="PROSITE" id="PS51903"/>
    </source>
</evidence>
<dbReference type="InterPro" id="IPR028299">
    <property type="entry name" value="ClpA/B_CS2"/>
</dbReference>
<feature type="domain" description="Clp R" evidence="7">
    <location>
        <begin position="3"/>
        <end position="147"/>
    </location>
</feature>
<sequence length="867" mass="96914">MRLDKFTQKAQEAVLEAQQLAQAHNHPAIEPEHLLLALTTQEGGVVPSLLKHIGSDPALLQSSLQQALGGLPRATGSSVQVGMSRSLNNVIEEAQSIADNMKDEYVSTEHLLMAMAQPKAGGIRELLGRHGIDYNAIMQALAAVRGSQRVTSQNPEAQYEALVKYGRNLTDEARKGKLDPVIGRDEEIRRVIQILSRRTKNNPVLIGEPGVGKTAIAEGLAQRIVRGDVPLGLKEKRLVALDLGALVAGAKYRGEFEERLKAVLKEIQESEGQIILFIDEMHTLVGAGAAEGSMDASNMLKPLLARGELHAIGATTLNEYRKYIEKDAALERRFQPVFVGEPSVEDTISILRGLKERYEVHHGVRITDGATIAAATLSNRYITDRFLPDKAIDLIDEAASRLRMEIDSKPAELDVVDRDVMQLEIEREALKKEKDKASKARLKKLEEELANLKEQSTQLTARWQAEKEAIERIQSIKEEIDRVNVQIEQTQREMDYQKAAELQYGRLHELNQSLTQASEKLSTMQQSGAMLKEEVGTEEIAGIVAKWTGIPVSKLLEGEVEKLVQMEERLHDRVVGQDEAIAAVSAAVRRSRSGLQDPNRPIGSFIFLGPTGVGKTELARALAEFLFDDERNMVRIDMSEYQERHTVARLIGAPPGYVGYDEGGQLTEAVRRRPYSVILFDEIEKAHPEVFNIFLQVLDDGRLTDGQGRTVDFRNTVIIMTSNIGSQYIMDASEDAIMRERVMEALRAHFRPEFLNRVDEMVIFHRLTREQLREITQIQLNQMRDLLDRRGISIRLTPAATDHLVEAGYDPVYGARPLKRVIQRQIIDPLALKLIQSEIHDGDHVYVDVKDGELDFVVVETAVAEMS</sequence>
<dbReference type="InterPro" id="IPR003593">
    <property type="entry name" value="AAA+_ATPase"/>
</dbReference>
<dbReference type="CDD" id="cd00009">
    <property type="entry name" value="AAA"/>
    <property type="match status" value="1"/>
</dbReference>
<dbReference type="GO" id="GO:0042026">
    <property type="term" value="P:protein refolding"/>
    <property type="evidence" value="ECO:0007669"/>
    <property type="project" value="InterPro"/>
</dbReference>
<dbReference type="InterPro" id="IPR041546">
    <property type="entry name" value="ClpA/ClpB_AAA_lid"/>
</dbReference>
<feature type="coiled-coil region" evidence="6">
    <location>
        <begin position="413"/>
        <end position="527"/>
    </location>
</feature>
<evidence type="ECO:0000256" key="4">
    <source>
        <dbReference type="ARBA" id="ARBA00022840"/>
    </source>
</evidence>
<keyword evidence="6" id="KW-0175">Coiled coil</keyword>
<dbReference type="Pfam" id="PF07724">
    <property type="entry name" value="AAA_2"/>
    <property type="match status" value="1"/>
</dbReference>
<dbReference type="InterPro" id="IPR018368">
    <property type="entry name" value="ClpA/B_CS1"/>
</dbReference>
<evidence type="ECO:0000256" key="1">
    <source>
        <dbReference type="ARBA" id="ARBA00008675"/>
    </source>
</evidence>
<dbReference type="InterPro" id="IPR004176">
    <property type="entry name" value="Clp_R_N"/>
</dbReference>
<dbReference type="PROSITE" id="PS00871">
    <property type="entry name" value="CLPAB_2"/>
    <property type="match status" value="1"/>
</dbReference>
<dbReference type="InterPro" id="IPR003959">
    <property type="entry name" value="ATPase_AAA_core"/>
</dbReference>
<dbReference type="NCBIfam" id="TIGR03346">
    <property type="entry name" value="chaperone_ClpB"/>
    <property type="match status" value="1"/>
</dbReference>
<dbReference type="Pfam" id="PF00004">
    <property type="entry name" value="AAA"/>
    <property type="match status" value="1"/>
</dbReference>
<dbReference type="PROSITE" id="PS51903">
    <property type="entry name" value="CLP_R"/>
    <property type="match status" value="1"/>
</dbReference>
<dbReference type="FunFam" id="3.40.50.300:FF:000010">
    <property type="entry name" value="Chaperone clpB 1, putative"/>
    <property type="match status" value="1"/>
</dbReference>
<evidence type="ECO:0000256" key="2">
    <source>
        <dbReference type="ARBA" id="ARBA00022737"/>
    </source>
</evidence>
<dbReference type="Pfam" id="PF02861">
    <property type="entry name" value="Clp_N"/>
    <property type="match status" value="1"/>
</dbReference>
<name>A0A3B0VD61_9ZZZZ</name>
<dbReference type="InterPro" id="IPR036628">
    <property type="entry name" value="Clp_N_dom_sf"/>
</dbReference>
<dbReference type="SUPFAM" id="SSF52540">
    <property type="entry name" value="P-loop containing nucleoside triphosphate hydrolases"/>
    <property type="match status" value="2"/>
</dbReference>
<proteinExistence type="inferred from homology"/>
<dbReference type="PANTHER" id="PTHR11638:SF18">
    <property type="entry name" value="HEAT SHOCK PROTEIN 104"/>
    <property type="match status" value="1"/>
</dbReference>
<accession>A0A3B0VD61</accession>
<dbReference type="CDD" id="cd19499">
    <property type="entry name" value="RecA-like_ClpB_Hsp104-like"/>
    <property type="match status" value="1"/>
</dbReference>
<keyword evidence="3" id="KW-0547">Nucleotide-binding</keyword>
<dbReference type="SUPFAM" id="SSF81923">
    <property type="entry name" value="Double Clp-N motif"/>
    <property type="match status" value="1"/>
</dbReference>
<evidence type="ECO:0000256" key="6">
    <source>
        <dbReference type="SAM" id="Coils"/>
    </source>
</evidence>
<evidence type="ECO:0000313" key="8">
    <source>
        <dbReference type="EMBL" id="VAW36842.1"/>
    </source>
</evidence>
<dbReference type="PROSITE" id="PS00870">
    <property type="entry name" value="CLPAB_1"/>
    <property type="match status" value="1"/>
</dbReference>
<dbReference type="FunFam" id="3.40.50.300:FF:000025">
    <property type="entry name" value="ATP-dependent Clp protease subunit"/>
    <property type="match status" value="1"/>
</dbReference>
<dbReference type="Pfam" id="PF10431">
    <property type="entry name" value="ClpB_D2-small"/>
    <property type="match status" value="1"/>
</dbReference>
<dbReference type="SMART" id="SM01086">
    <property type="entry name" value="ClpB_D2-small"/>
    <property type="match status" value="1"/>
</dbReference>
<protein>
    <submittedName>
        <fullName evidence="8">ClpB protein</fullName>
    </submittedName>
</protein>
<dbReference type="InterPro" id="IPR050130">
    <property type="entry name" value="ClpA_ClpB"/>
</dbReference>
<keyword evidence="4" id="KW-0067">ATP-binding</keyword>
<organism evidence="8">
    <name type="scientific">hydrothermal vent metagenome</name>
    <dbReference type="NCBI Taxonomy" id="652676"/>
    <lineage>
        <taxon>unclassified sequences</taxon>
        <taxon>metagenomes</taxon>
        <taxon>ecological metagenomes</taxon>
    </lineage>
</organism>
<reference evidence="8" key="1">
    <citation type="submission" date="2018-06" db="EMBL/GenBank/DDBJ databases">
        <authorList>
            <person name="Zhirakovskaya E."/>
        </authorList>
    </citation>
    <scope>NUCLEOTIDE SEQUENCE</scope>
</reference>
<dbReference type="Gene3D" id="3.40.50.300">
    <property type="entry name" value="P-loop containing nucleotide triphosphate hydrolases"/>
    <property type="match status" value="3"/>
</dbReference>
<dbReference type="FunFam" id="1.10.8.60:FF:000017">
    <property type="entry name" value="ATP-dependent chaperone ClpB"/>
    <property type="match status" value="1"/>
</dbReference>
<dbReference type="FunFam" id="3.40.50.300:FF:000120">
    <property type="entry name" value="ATP-dependent chaperone ClpB"/>
    <property type="match status" value="1"/>
</dbReference>
<dbReference type="AlphaFoldDB" id="A0A3B0VD61"/>
<evidence type="ECO:0000256" key="3">
    <source>
        <dbReference type="ARBA" id="ARBA00022741"/>
    </source>
</evidence>
<dbReference type="GO" id="GO:0005524">
    <property type="term" value="F:ATP binding"/>
    <property type="evidence" value="ECO:0007669"/>
    <property type="project" value="UniProtKB-KW"/>
</dbReference>
<dbReference type="InterPro" id="IPR019489">
    <property type="entry name" value="Clp_ATPase_C"/>
</dbReference>
<dbReference type="GO" id="GO:0016887">
    <property type="term" value="F:ATP hydrolysis activity"/>
    <property type="evidence" value="ECO:0007669"/>
    <property type="project" value="InterPro"/>
</dbReference>
<dbReference type="EMBL" id="UOEU01000640">
    <property type="protein sequence ID" value="VAW36842.1"/>
    <property type="molecule type" value="Genomic_DNA"/>
</dbReference>
<keyword evidence="2" id="KW-0677">Repeat</keyword>
<gene>
    <name evidence="8" type="ORF">MNBD_CHLOROFLEXI01-4617</name>
</gene>
<dbReference type="Gene3D" id="1.10.1780.10">
    <property type="entry name" value="Clp, N-terminal domain"/>
    <property type="match status" value="1"/>
</dbReference>
<dbReference type="GO" id="GO:0005737">
    <property type="term" value="C:cytoplasm"/>
    <property type="evidence" value="ECO:0007669"/>
    <property type="project" value="InterPro"/>
</dbReference>